<proteinExistence type="predicted"/>
<dbReference type="AlphaFoldDB" id="T1G8R9"/>
<dbReference type="InParanoid" id="T1G8R9"/>
<dbReference type="EnsemblMetazoa" id="HelroT93048">
    <property type="protein sequence ID" value="HelroP93048"/>
    <property type="gene ID" value="HelroG93048"/>
</dbReference>
<evidence type="ECO:0000313" key="8">
    <source>
        <dbReference type="Proteomes" id="UP000015101"/>
    </source>
</evidence>
<reference evidence="6 8" key="2">
    <citation type="journal article" date="2013" name="Nature">
        <title>Insights into bilaterian evolution from three spiralian genomes.</title>
        <authorList>
            <person name="Simakov O."/>
            <person name="Marletaz F."/>
            <person name="Cho S.J."/>
            <person name="Edsinger-Gonzales E."/>
            <person name="Havlak P."/>
            <person name="Hellsten U."/>
            <person name="Kuo D.H."/>
            <person name="Larsson T."/>
            <person name="Lv J."/>
            <person name="Arendt D."/>
            <person name="Savage R."/>
            <person name="Osoegawa K."/>
            <person name="de Jong P."/>
            <person name="Grimwood J."/>
            <person name="Chapman J.A."/>
            <person name="Shapiro H."/>
            <person name="Aerts A."/>
            <person name="Otillar R.P."/>
            <person name="Terry A.Y."/>
            <person name="Boore J.L."/>
            <person name="Grigoriev I.V."/>
            <person name="Lindberg D.R."/>
            <person name="Seaver E.C."/>
            <person name="Weisblat D.A."/>
            <person name="Putnam N.H."/>
            <person name="Rokhsar D.S."/>
        </authorList>
    </citation>
    <scope>NUCLEOTIDE SEQUENCE</scope>
</reference>
<dbReference type="GeneID" id="20217466"/>
<dbReference type="EMBL" id="AMQM01011839">
    <property type="status" value="NOT_ANNOTATED_CDS"/>
    <property type="molecule type" value="Genomic_DNA"/>
</dbReference>
<evidence type="ECO:0000313" key="6">
    <source>
        <dbReference type="EMBL" id="ESO00737.1"/>
    </source>
</evidence>
<reference evidence="7" key="3">
    <citation type="submission" date="2015-06" db="UniProtKB">
        <authorList>
            <consortium name="EnsemblMetazoa"/>
        </authorList>
    </citation>
    <scope>IDENTIFICATION</scope>
</reference>
<gene>
    <name evidence="7" type="primary">20217466</name>
    <name evidence="6" type="ORF">HELRODRAFT_93048</name>
</gene>
<accession>T1G8R9</accession>
<dbReference type="PROSITE" id="PS50023">
    <property type="entry name" value="LIM_DOMAIN_2"/>
    <property type="match status" value="1"/>
</dbReference>
<name>T1G8R9_HELRO</name>
<evidence type="ECO:0000256" key="2">
    <source>
        <dbReference type="ARBA" id="ARBA00022833"/>
    </source>
</evidence>
<dbReference type="Proteomes" id="UP000015101">
    <property type="component" value="Unassembled WGS sequence"/>
</dbReference>
<dbReference type="PROSITE" id="PS00478">
    <property type="entry name" value="LIM_DOMAIN_1"/>
    <property type="match status" value="1"/>
</dbReference>
<dbReference type="EMBL" id="KB096898">
    <property type="protein sequence ID" value="ESO00737.1"/>
    <property type="molecule type" value="Genomic_DNA"/>
</dbReference>
<evidence type="ECO:0000259" key="5">
    <source>
        <dbReference type="PROSITE" id="PS50023"/>
    </source>
</evidence>
<keyword evidence="3 4" id="KW-0440">LIM domain</keyword>
<keyword evidence="2 4" id="KW-0862">Zinc</keyword>
<evidence type="ECO:0000313" key="7">
    <source>
        <dbReference type="EnsemblMetazoa" id="HelroP93048"/>
    </source>
</evidence>
<evidence type="ECO:0000256" key="3">
    <source>
        <dbReference type="ARBA" id="ARBA00023038"/>
    </source>
</evidence>
<dbReference type="Pfam" id="PF00412">
    <property type="entry name" value="LIM"/>
    <property type="match status" value="1"/>
</dbReference>
<dbReference type="InterPro" id="IPR001781">
    <property type="entry name" value="Znf_LIM"/>
</dbReference>
<protein>
    <recommendedName>
        <fullName evidence="5">LIM zinc-binding domain-containing protein</fullName>
    </recommendedName>
</protein>
<reference evidence="8" key="1">
    <citation type="submission" date="2012-12" db="EMBL/GenBank/DDBJ databases">
        <authorList>
            <person name="Hellsten U."/>
            <person name="Grimwood J."/>
            <person name="Chapman J.A."/>
            <person name="Shapiro H."/>
            <person name="Aerts A."/>
            <person name="Otillar R.P."/>
            <person name="Terry A.Y."/>
            <person name="Boore J.L."/>
            <person name="Simakov O."/>
            <person name="Marletaz F."/>
            <person name="Cho S.-J."/>
            <person name="Edsinger-Gonzales E."/>
            <person name="Havlak P."/>
            <person name="Kuo D.-H."/>
            <person name="Larsson T."/>
            <person name="Lv J."/>
            <person name="Arendt D."/>
            <person name="Savage R."/>
            <person name="Osoegawa K."/>
            <person name="de Jong P."/>
            <person name="Lindberg D.R."/>
            <person name="Seaver E.C."/>
            <person name="Weisblat D.A."/>
            <person name="Putnam N.H."/>
            <person name="Grigoriev I.V."/>
            <person name="Rokhsar D.S."/>
        </authorList>
    </citation>
    <scope>NUCLEOTIDE SEQUENCE</scope>
</reference>
<dbReference type="GO" id="GO:0046872">
    <property type="term" value="F:metal ion binding"/>
    <property type="evidence" value="ECO:0007669"/>
    <property type="project" value="UniProtKB-KW"/>
</dbReference>
<feature type="domain" description="LIM zinc-binding" evidence="5">
    <location>
        <begin position="7"/>
        <end position="67"/>
    </location>
</feature>
<dbReference type="RefSeq" id="XP_009021165.1">
    <property type="nucleotide sequence ID" value="XM_009022917.1"/>
</dbReference>
<evidence type="ECO:0000256" key="1">
    <source>
        <dbReference type="ARBA" id="ARBA00022723"/>
    </source>
</evidence>
<keyword evidence="1 4" id="KW-0479">Metal-binding</keyword>
<dbReference type="CTD" id="20217466"/>
<dbReference type="SUPFAM" id="SSF57716">
    <property type="entry name" value="Glucocorticoid receptor-like (DNA-binding domain)"/>
    <property type="match status" value="1"/>
</dbReference>
<evidence type="ECO:0000256" key="4">
    <source>
        <dbReference type="PROSITE-ProRule" id="PRU00125"/>
    </source>
</evidence>
<dbReference type="Gene3D" id="2.10.110.10">
    <property type="entry name" value="Cysteine Rich Protein"/>
    <property type="match status" value="1"/>
</dbReference>
<dbReference type="KEGG" id="hro:HELRODRAFT_93048"/>
<dbReference type="HOGENOM" id="CLU_2819887_0_0_1"/>
<sequence length="67" mass="7734">FQILYFPKCSACLKPIENETATVIGQQYHPECLFCSVCKSLLKFSIYVFSSIFLLKCIYNKMSILIN</sequence>
<organism evidence="7 8">
    <name type="scientific">Helobdella robusta</name>
    <name type="common">Californian leech</name>
    <dbReference type="NCBI Taxonomy" id="6412"/>
    <lineage>
        <taxon>Eukaryota</taxon>
        <taxon>Metazoa</taxon>
        <taxon>Spiralia</taxon>
        <taxon>Lophotrochozoa</taxon>
        <taxon>Annelida</taxon>
        <taxon>Clitellata</taxon>
        <taxon>Hirudinea</taxon>
        <taxon>Rhynchobdellida</taxon>
        <taxon>Glossiphoniidae</taxon>
        <taxon>Helobdella</taxon>
    </lineage>
</organism>
<keyword evidence="8" id="KW-1185">Reference proteome</keyword>
<dbReference type="OrthoDB" id="2247549at2759"/>